<proteinExistence type="predicted"/>
<sequence>MDETIAANRTMSRPDRARMISRWVIGAGAAVAAVKRRPPRVLLEEGRGVVGARRPETGRRTVVNAASLT</sequence>
<dbReference type="Proteomes" id="UP001144313">
    <property type="component" value="Unassembled WGS sequence"/>
</dbReference>
<name>A0A9W6LG20_9ACTN</name>
<reference evidence="1" key="1">
    <citation type="submission" date="2022-12" db="EMBL/GenBank/DDBJ databases">
        <title>Reference genome sequencing for broad-spectrum identification of bacterial and archaeal isolates by mass spectrometry.</title>
        <authorList>
            <person name="Sekiguchi Y."/>
            <person name="Tourlousse D.M."/>
        </authorList>
    </citation>
    <scope>NUCLEOTIDE SEQUENCE</scope>
    <source>
        <strain evidence="1">LLR39Z86</strain>
    </source>
</reference>
<dbReference type="AlphaFoldDB" id="A0A9W6LG20"/>
<comment type="caution">
    <text evidence="1">The sequence shown here is derived from an EMBL/GenBank/DDBJ whole genome shotgun (WGS) entry which is preliminary data.</text>
</comment>
<keyword evidence="2" id="KW-1185">Reference proteome</keyword>
<protein>
    <submittedName>
        <fullName evidence="1">Uncharacterized protein</fullName>
    </submittedName>
</protein>
<gene>
    <name evidence="1" type="ORF">GALLR39Z86_23720</name>
</gene>
<organism evidence="1 2">
    <name type="scientific">Glycomyces algeriensis</name>
    <dbReference type="NCBI Taxonomy" id="256037"/>
    <lineage>
        <taxon>Bacteria</taxon>
        <taxon>Bacillati</taxon>
        <taxon>Actinomycetota</taxon>
        <taxon>Actinomycetes</taxon>
        <taxon>Glycomycetales</taxon>
        <taxon>Glycomycetaceae</taxon>
        <taxon>Glycomyces</taxon>
    </lineage>
</organism>
<dbReference type="EMBL" id="BSDT01000001">
    <property type="protein sequence ID" value="GLI42522.1"/>
    <property type="molecule type" value="Genomic_DNA"/>
</dbReference>
<evidence type="ECO:0000313" key="1">
    <source>
        <dbReference type="EMBL" id="GLI42522.1"/>
    </source>
</evidence>
<evidence type="ECO:0000313" key="2">
    <source>
        <dbReference type="Proteomes" id="UP001144313"/>
    </source>
</evidence>
<accession>A0A9W6LG20</accession>